<dbReference type="AlphaFoldDB" id="A0A4D6ME21"/>
<protein>
    <submittedName>
        <fullName evidence="1">Uncharacterized protein</fullName>
    </submittedName>
</protein>
<organism evidence="1 2">
    <name type="scientific">Vigna unguiculata</name>
    <name type="common">Cowpea</name>
    <dbReference type="NCBI Taxonomy" id="3917"/>
    <lineage>
        <taxon>Eukaryota</taxon>
        <taxon>Viridiplantae</taxon>
        <taxon>Streptophyta</taxon>
        <taxon>Embryophyta</taxon>
        <taxon>Tracheophyta</taxon>
        <taxon>Spermatophyta</taxon>
        <taxon>Magnoliopsida</taxon>
        <taxon>eudicotyledons</taxon>
        <taxon>Gunneridae</taxon>
        <taxon>Pentapetalae</taxon>
        <taxon>rosids</taxon>
        <taxon>fabids</taxon>
        <taxon>Fabales</taxon>
        <taxon>Fabaceae</taxon>
        <taxon>Papilionoideae</taxon>
        <taxon>50 kb inversion clade</taxon>
        <taxon>NPAAA clade</taxon>
        <taxon>indigoferoid/millettioid clade</taxon>
        <taxon>Phaseoleae</taxon>
        <taxon>Vigna</taxon>
    </lineage>
</organism>
<evidence type="ECO:0000313" key="1">
    <source>
        <dbReference type="EMBL" id="QCD99605.1"/>
    </source>
</evidence>
<evidence type="ECO:0000313" key="2">
    <source>
        <dbReference type="Proteomes" id="UP000501690"/>
    </source>
</evidence>
<gene>
    <name evidence="1" type="ORF">DEO72_LG7g889</name>
</gene>
<dbReference type="EMBL" id="CP039351">
    <property type="protein sequence ID" value="QCD99605.1"/>
    <property type="molecule type" value="Genomic_DNA"/>
</dbReference>
<sequence>MSSISSSPSNSASQHHSFLADQDVLLTTFKHNWINKFYKSSFRMRIKISVKHSLVEKGEFMTTYYDSRASFSRSPSVRSPLDVRLPSAGCPRAAALFARRLHVVCTVSTHLRAPLASSAHRSRPPCTAASSAHHRVLRASFALRLCTVRGCHGDDSASLWTQPSQVSELYLTTFQ</sequence>
<proteinExistence type="predicted"/>
<reference evidence="1 2" key="1">
    <citation type="submission" date="2019-04" db="EMBL/GenBank/DDBJ databases">
        <title>An improved genome assembly and genetic linkage map for asparagus bean, Vigna unguiculata ssp. sesquipedialis.</title>
        <authorList>
            <person name="Xia Q."/>
            <person name="Zhang R."/>
            <person name="Dong Y."/>
        </authorList>
    </citation>
    <scope>NUCLEOTIDE SEQUENCE [LARGE SCALE GENOMIC DNA]</scope>
    <source>
        <tissue evidence="1">Leaf</tissue>
    </source>
</reference>
<name>A0A4D6ME21_VIGUN</name>
<dbReference type="Proteomes" id="UP000501690">
    <property type="component" value="Linkage Group LG7"/>
</dbReference>
<accession>A0A4D6ME21</accession>
<keyword evidence="2" id="KW-1185">Reference proteome</keyword>